<accession>A0ABT3SUG6</accession>
<dbReference type="InterPro" id="IPR037049">
    <property type="entry name" value="DUF1214_C_sf"/>
</dbReference>
<dbReference type="Gene3D" id="2.60.40.1610">
    <property type="entry name" value="Domain of unknown function DUF1254"/>
    <property type="match status" value="1"/>
</dbReference>
<dbReference type="EMBL" id="SHNP01000002">
    <property type="protein sequence ID" value="MCX2973276.1"/>
    <property type="molecule type" value="Genomic_DNA"/>
</dbReference>
<dbReference type="PANTHER" id="PTHR36509">
    <property type="entry name" value="BLL3101 PROTEIN"/>
    <property type="match status" value="1"/>
</dbReference>
<dbReference type="Proteomes" id="UP001143307">
    <property type="component" value="Unassembled WGS sequence"/>
</dbReference>
<reference evidence="3" key="1">
    <citation type="submission" date="2019-02" db="EMBL/GenBank/DDBJ databases">
        <authorList>
            <person name="Li S.-H."/>
        </authorList>
    </citation>
    <scope>NUCLEOTIDE SEQUENCE</scope>
    <source>
        <strain evidence="3">IMCC8485</strain>
    </source>
</reference>
<keyword evidence="4" id="KW-1185">Reference proteome</keyword>
<comment type="caution">
    <text evidence="3">The sequence shown here is derived from an EMBL/GenBank/DDBJ whole genome shotgun (WGS) entry which is preliminary data.</text>
</comment>
<evidence type="ECO:0000259" key="1">
    <source>
        <dbReference type="Pfam" id="PF06742"/>
    </source>
</evidence>
<dbReference type="InterPro" id="IPR010679">
    <property type="entry name" value="DUF1254"/>
</dbReference>
<dbReference type="Pfam" id="PF06863">
    <property type="entry name" value="DUF1254"/>
    <property type="match status" value="1"/>
</dbReference>
<name>A0ABT3SUG6_9GAMM</name>
<protein>
    <submittedName>
        <fullName evidence="3">DUF1254 domain-containing protein</fullName>
    </submittedName>
</protein>
<feature type="domain" description="DUF1254" evidence="2">
    <location>
        <begin position="69"/>
        <end position="155"/>
    </location>
</feature>
<dbReference type="InterPro" id="IPR010621">
    <property type="entry name" value="DUF1214"/>
</dbReference>
<dbReference type="Gene3D" id="2.60.120.600">
    <property type="entry name" value="Domain of unknown function DUF1214, C-terminal domain"/>
    <property type="match status" value="1"/>
</dbReference>
<evidence type="ECO:0000259" key="2">
    <source>
        <dbReference type="Pfam" id="PF06863"/>
    </source>
</evidence>
<evidence type="ECO:0000313" key="4">
    <source>
        <dbReference type="Proteomes" id="UP001143307"/>
    </source>
</evidence>
<dbReference type="InterPro" id="IPR037050">
    <property type="entry name" value="DUF1254_sf"/>
</dbReference>
<feature type="domain" description="DUF1214" evidence="1">
    <location>
        <begin position="256"/>
        <end position="333"/>
    </location>
</feature>
<evidence type="ECO:0000313" key="3">
    <source>
        <dbReference type="EMBL" id="MCX2973276.1"/>
    </source>
</evidence>
<dbReference type="Pfam" id="PF06742">
    <property type="entry name" value="DUF1214"/>
    <property type="match status" value="1"/>
</dbReference>
<proteinExistence type="predicted"/>
<gene>
    <name evidence="3" type="ORF">EYC87_06705</name>
</gene>
<organism evidence="3 4">
    <name type="scientific">Candidatus Seongchinamella marina</name>
    <dbReference type="NCBI Taxonomy" id="2518990"/>
    <lineage>
        <taxon>Bacteria</taxon>
        <taxon>Pseudomonadati</taxon>
        <taxon>Pseudomonadota</taxon>
        <taxon>Gammaproteobacteria</taxon>
        <taxon>Cellvibrionales</taxon>
        <taxon>Halieaceae</taxon>
        <taxon>Seongchinamella</taxon>
    </lineage>
</organism>
<sequence length="351" mass="39120">MLAALCLVWLPTVQAQEDKECPAPAVRMEAEEFTPLTSQNYATAETQSLFAGPYISMIAKATCTDGMGVLMHERKPSDPSHRAFARVNYDTLYSWLLLDLTTPATISMPETNGRYQSAQVLNEGHWMPFVITEPGSFTLTRDNSGSRYVLVGFRTQMNMQNQEDIAEANKLQDLISVEQAASGEMVFTNRWDKDAILAMRKELQILRDEKGYKSEDMFGKQDEIDQDMANVGVAVGWGGQPKEGAVYLFYTSDSSEHQTLTLREVPHAATAFWSITVYDEEGFVASDPFNINSSFAKSDANGDTVVNFGGDPSADNYLPVYPGWNATLRIYTPLADYFSGKWVRPELQTAD</sequence>
<dbReference type="PANTHER" id="PTHR36509:SF2">
    <property type="entry name" value="BLL3101 PROTEIN"/>
    <property type="match status" value="1"/>
</dbReference>
<dbReference type="SUPFAM" id="SSF160935">
    <property type="entry name" value="VPA0735-like"/>
    <property type="match status" value="1"/>
</dbReference>